<dbReference type="AlphaFoldDB" id="A0A834XXV3"/>
<keyword evidence="3" id="KW-1185">Reference proteome</keyword>
<feature type="domain" description="SAC3/GANP/THP3 conserved" evidence="1">
    <location>
        <begin position="12"/>
        <end position="307"/>
    </location>
</feature>
<evidence type="ECO:0000313" key="2">
    <source>
        <dbReference type="EMBL" id="KAF7993652.1"/>
    </source>
</evidence>
<evidence type="ECO:0000259" key="1">
    <source>
        <dbReference type="Pfam" id="PF03399"/>
    </source>
</evidence>
<dbReference type="OrthoDB" id="264795at2759"/>
<comment type="caution">
    <text evidence="2">The sequence shown here is derived from an EMBL/GenBank/DDBJ whole genome shotgun (WGS) entry which is preliminary data.</text>
</comment>
<dbReference type="GO" id="GO:0051225">
    <property type="term" value="P:spindle assembly"/>
    <property type="evidence" value="ECO:0007669"/>
    <property type="project" value="TreeGrafter"/>
</dbReference>
<dbReference type="InterPro" id="IPR045107">
    <property type="entry name" value="SAC3/GANP/THP3"/>
</dbReference>
<organism evidence="2 3">
    <name type="scientific">Aphidius gifuensis</name>
    <name type="common">Parasitoid wasp</name>
    <dbReference type="NCBI Taxonomy" id="684658"/>
    <lineage>
        <taxon>Eukaryota</taxon>
        <taxon>Metazoa</taxon>
        <taxon>Ecdysozoa</taxon>
        <taxon>Arthropoda</taxon>
        <taxon>Hexapoda</taxon>
        <taxon>Insecta</taxon>
        <taxon>Pterygota</taxon>
        <taxon>Neoptera</taxon>
        <taxon>Endopterygota</taxon>
        <taxon>Hymenoptera</taxon>
        <taxon>Apocrita</taxon>
        <taxon>Ichneumonoidea</taxon>
        <taxon>Braconidae</taxon>
        <taxon>Aphidiinae</taxon>
        <taxon>Aphidius</taxon>
    </lineage>
</organism>
<dbReference type="InterPro" id="IPR005062">
    <property type="entry name" value="SAC3/GANP/THP3_conserved"/>
</dbReference>
<evidence type="ECO:0000313" key="3">
    <source>
        <dbReference type="Proteomes" id="UP000639338"/>
    </source>
</evidence>
<protein>
    <recommendedName>
        <fullName evidence="1">SAC3/GANP/THP3 conserved domain-containing protein</fullName>
    </recommendedName>
</protein>
<dbReference type="PANTHER" id="PTHR12436">
    <property type="entry name" value="80 KDA MCM3-ASSOCIATED PROTEIN"/>
    <property type="match status" value="1"/>
</dbReference>
<dbReference type="Pfam" id="PF03399">
    <property type="entry name" value="SAC3_GANP"/>
    <property type="match status" value="1"/>
</dbReference>
<dbReference type="GO" id="GO:0005819">
    <property type="term" value="C:spindle"/>
    <property type="evidence" value="ECO:0007669"/>
    <property type="project" value="TreeGrafter"/>
</dbReference>
<dbReference type="PANTHER" id="PTHR12436:SF38">
    <property type="entry name" value="SAC3 DOMAIN-CONTAINING PROTEIN 1"/>
    <property type="match status" value="1"/>
</dbReference>
<accession>A0A834XXV3</accession>
<dbReference type="GO" id="GO:0005634">
    <property type="term" value="C:nucleus"/>
    <property type="evidence" value="ECO:0007669"/>
    <property type="project" value="TreeGrafter"/>
</dbReference>
<name>A0A834XXV3_APHGI</name>
<dbReference type="EMBL" id="JACMRX010000003">
    <property type="protein sequence ID" value="KAF7993652.1"/>
    <property type="molecule type" value="Genomic_DNA"/>
</dbReference>
<sequence length="364" mass="42944">MDVAVIGRCFSMCPEKERIMREREGLLHVLEIDEKTKNQKRPKCDPSKIVKCYSRPSAGMFMTDPNQLRPGPVLMVTLRYLLSTVVTRTDVKWSRIYEFVFDRIRAIRQDIVIQMLDIPTSIRLFEPIVKFYIYSNERLCEKSLNEFVPKFNNEHLLECIKQLLVMYDEYEQYNVDKSSMENNCRTTIEVLYILLHLGDQVALRRGLNLPKKYREEPYIKKALKISLACHVKNYARVCREIRKLPSLFSIAAIRNLQYIRRDTFEIMSCSYNSQKQTFSAYKLKEILLYEDLGNLKRDCDLFGFNFNNGNVAFENKKFNRNILNAHPEQHIPDETLHSFLPAILLSNENLLLNEKNKKFTVKKI</sequence>
<dbReference type="GO" id="GO:0005813">
    <property type="term" value="C:centrosome"/>
    <property type="evidence" value="ECO:0007669"/>
    <property type="project" value="TreeGrafter"/>
</dbReference>
<dbReference type="Proteomes" id="UP000639338">
    <property type="component" value="Unassembled WGS sequence"/>
</dbReference>
<dbReference type="GO" id="GO:0051298">
    <property type="term" value="P:centrosome duplication"/>
    <property type="evidence" value="ECO:0007669"/>
    <property type="project" value="TreeGrafter"/>
</dbReference>
<proteinExistence type="predicted"/>
<gene>
    <name evidence="2" type="ORF">HCN44_010247</name>
</gene>
<reference evidence="2 3" key="1">
    <citation type="submission" date="2020-08" db="EMBL/GenBank/DDBJ databases">
        <title>Aphidius gifuensis genome sequencing and assembly.</title>
        <authorList>
            <person name="Du Z."/>
        </authorList>
    </citation>
    <scope>NUCLEOTIDE SEQUENCE [LARGE SCALE GENOMIC DNA]</scope>
    <source>
        <strain evidence="2">YNYX2018</strain>
        <tissue evidence="2">Adults</tissue>
    </source>
</reference>
<dbReference type="Gene3D" id="1.25.40.990">
    <property type="match status" value="1"/>
</dbReference>